<protein>
    <submittedName>
        <fullName evidence="2">Aldehyde dehydrogenase family protein</fullName>
    </submittedName>
</protein>
<gene>
    <name evidence="2" type="ORF">I553_4894</name>
</gene>
<dbReference type="InterPro" id="IPR015590">
    <property type="entry name" value="Aldehyde_DH_dom"/>
</dbReference>
<dbReference type="InterPro" id="IPR016161">
    <property type="entry name" value="Ald_DH/histidinol_DH"/>
</dbReference>
<sequence length="95" mass="10152">MARGGGDRIRRCGRGCGCGEHRQRLTIWPSRRRVVSRHRACDGCGIATACRICGGQFDGGAGLRQPFGGFKQSGIGREGGPEGITGFVEYQAIIK</sequence>
<accession>X8AFE8</accession>
<dbReference type="Pfam" id="PF00171">
    <property type="entry name" value="Aldedh"/>
    <property type="match status" value="1"/>
</dbReference>
<evidence type="ECO:0000313" key="2">
    <source>
        <dbReference type="EMBL" id="EUA30637.1"/>
    </source>
</evidence>
<feature type="domain" description="Aldehyde dehydrogenase" evidence="1">
    <location>
        <begin position="65"/>
        <end position="92"/>
    </location>
</feature>
<dbReference type="Gene3D" id="3.40.309.10">
    <property type="entry name" value="Aldehyde Dehydrogenase, Chain A, domain 2"/>
    <property type="match status" value="1"/>
</dbReference>
<proteinExistence type="predicted"/>
<dbReference type="AlphaFoldDB" id="X8AFE8"/>
<evidence type="ECO:0000259" key="1">
    <source>
        <dbReference type="Pfam" id="PF00171"/>
    </source>
</evidence>
<dbReference type="InterPro" id="IPR016163">
    <property type="entry name" value="Ald_DH_C"/>
</dbReference>
<comment type="caution">
    <text evidence="2">The sequence shown here is derived from an EMBL/GenBank/DDBJ whole genome shotgun (WGS) entry which is preliminary data.</text>
</comment>
<dbReference type="EMBL" id="JAOB01000060">
    <property type="protein sequence ID" value="EUA30637.1"/>
    <property type="molecule type" value="Genomic_DNA"/>
</dbReference>
<name>X8AFE8_MYCXE</name>
<dbReference type="GO" id="GO:0016620">
    <property type="term" value="F:oxidoreductase activity, acting on the aldehyde or oxo group of donors, NAD or NADP as acceptor"/>
    <property type="evidence" value="ECO:0007669"/>
    <property type="project" value="InterPro"/>
</dbReference>
<dbReference type="SUPFAM" id="SSF53720">
    <property type="entry name" value="ALDH-like"/>
    <property type="match status" value="1"/>
</dbReference>
<reference evidence="2" key="1">
    <citation type="submission" date="2014-01" db="EMBL/GenBank/DDBJ databases">
        <authorList>
            <person name="Brown-Elliot B."/>
            <person name="Wallace R."/>
            <person name="Lenaerts A."/>
            <person name="Ordway D."/>
            <person name="DeGroote M.A."/>
            <person name="Parker T."/>
            <person name="Sizemore C."/>
            <person name="Tallon L.J."/>
            <person name="Sadzewicz L.K."/>
            <person name="Sengamalay N."/>
            <person name="Fraser C.M."/>
            <person name="Hine E."/>
            <person name="Shefchek K.A."/>
            <person name="Das S.P."/>
            <person name="Tettelin H."/>
        </authorList>
    </citation>
    <scope>NUCLEOTIDE SEQUENCE [LARGE SCALE GENOMIC DNA]</scope>
    <source>
        <strain evidence="2">4042</strain>
    </source>
</reference>
<organism evidence="2">
    <name type="scientific">Mycobacterium xenopi 4042</name>
    <dbReference type="NCBI Taxonomy" id="1299334"/>
    <lineage>
        <taxon>Bacteria</taxon>
        <taxon>Bacillati</taxon>
        <taxon>Actinomycetota</taxon>
        <taxon>Actinomycetes</taxon>
        <taxon>Mycobacteriales</taxon>
        <taxon>Mycobacteriaceae</taxon>
        <taxon>Mycobacterium</taxon>
    </lineage>
</organism>